<dbReference type="Proteomes" id="UP000691718">
    <property type="component" value="Unassembled WGS sequence"/>
</dbReference>
<name>A0A8S3X7B9_PARAO</name>
<dbReference type="AlphaFoldDB" id="A0A8S3X7B9"/>
<reference evidence="2" key="1">
    <citation type="submission" date="2021-04" db="EMBL/GenBank/DDBJ databases">
        <authorList>
            <person name="Tunstrom K."/>
        </authorList>
    </citation>
    <scope>NUCLEOTIDE SEQUENCE</scope>
</reference>
<protein>
    <submittedName>
        <fullName evidence="2">(apollo) hypothetical protein</fullName>
    </submittedName>
</protein>
<evidence type="ECO:0000256" key="1">
    <source>
        <dbReference type="SAM" id="MobiDB-lite"/>
    </source>
</evidence>
<keyword evidence="3" id="KW-1185">Reference proteome</keyword>
<organism evidence="2 3">
    <name type="scientific">Parnassius apollo</name>
    <name type="common">Apollo butterfly</name>
    <name type="synonym">Papilio apollo</name>
    <dbReference type="NCBI Taxonomy" id="110799"/>
    <lineage>
        <taxon>Eukaryota</taxon>
        <taxon>Metazoa</taxon>
        <taxon>Ecdysozoa</taxon>
        <taxon>Arthropoda</taxon>
        <taxon>Hexapoda</taxon>
        <taxon>Insecta</taxon>
        <taxon>Pterygota</taxon>
        <taxon>Neoptera</taxon>
        <taxon>Endopterygota</taxon>
        <taxon>Lepidoptera</taxon>
        <taxon>Glossata</taxon>
        <taxon>Ditrysia</taxon>
        <taxon>Papilionoidea</taxon>
        <taxon>Papilionidae</taxon>
        <taxon>Parnassiinae</taxon>
        <taxon>Parnassini</taxon>
        <taxon>Parnassius</taxon>
        <taxon>Parnassius</taxon>
    </lineage>
</organism>
<gene>
    <name evidence="2" type="ORF">PAPOLLO_LOCUS14737</name>
</gene>
<evidence type="ECO:0000313" key="2">
    <source>
        <dbReference type="EMBL" id="CAG5006375.1"/>
    </source>
</evidence>
<evidence type="ECO:0000313" key="3">
    <source>
        <dbReference type="Proteomes" id="UP000691718"/>
    </source>
</evidence>
<dbReference type="EMBL" id="CAJQZP010000980">
    <property type="protein sequence ID" value="CAG5006375.1"/>
    <property type="molecule type" value="Genomic_DNA"/>
</dbReference>
<feature type="region of interest" description="Disordered" evidence="1">
    <location>
        <begin position="30"/>
        <end position="63"/>
    </location>
</feature>
<accession>A0A8S3X7B9</accession>
<proteinExistence type="predicted"/>
<comment type="caution">
    <text evidence="2">The sequence shown here is derived from an EMBL/GenBank/DDBJ whole genome shotgun (WGS) entry which is preliminary data.</text>
</comment>
<sequence length="188" mass="21678">MGQSSRTLHENKYQGAFQYEHQYGYQSGYQSEFQPQYPKKPSKEKTLKNVYENPVPSTSRESRDIAMLVYTENNSSDMEEPYSPVVSEYLPSHHTSRSSSLVRELCSPLPSSLIHDMINIPQNNSESTFKFDTPLKMHSIVDFIASPLIIYKNMNIIKNSKELADDSDITSQVNYLVESKELNHYRPQ</sequence>